<dbReference type="InParanoid" id="A0A7N2LH62"/>
<protein>
    <recommendedName>
        <fullName evidence="1">Malectin domain-containing protein</fullName>
    </recommendedName>
</protein>
<reference evidence="2 3" key="1">
    <citation type="journal article" date="2016" name="G3 (Bethesda)">
        <title>First Draft Assembly and Annotation of the Genome of a California Endemic Oak Quercus lobata Nee (Fagaceae).</title>
        <authorList>
            <person name="Sork V.L."/>
            <person name="Fitz-Gibbon S.T."/>
            <person name="Puiu D."/>
            <person name="Crepeau M."/>
            <person name="Gugger P.F."/>
            <person name="Sherman R."/>
            <person name="Stevens K."/>
            <person name="Langley C.H."/>
            <person name="Pellegrini M."/>
            <person name="Salzberg S.L."/>
        </authorList>
    </citation>
    <scope>NUCLEOTIDE SEQUENCE [LARGE SCALE GENOMIC DNA]</scope>
    <source>
        <strain evidence="2 3">cv. SW786</strain>
    </source>
</reference>
<keyword evidence="3" id="KW-1185">Reference proteome</keyword>
<proteinExistence type="predicted"/>
<dbReference type="InterPro" id="IPR021720">
    <property type="entry name" value="Malectin_dom"/>
</dbReference>
<dbReference type="AlphaFoldDB" id="A0A7N2LH62"/>
<reference evidence="2" key="2">
    <citation type="submission" date="2021-01" db="UniProtKB">
        <authorList>
            <consortium name="EnsemblPlants"/>
        </authorList>
    </citation>
    <scope>IDENTIFICATION</scope>
</reference>
<dbReference type="Gramene" id="QL04p064588:mrna">
    <property type="protein sequence ID" value="QL04p064588:mrna"/>
    <property type="gene ID" value="QL04p064588"/>
</dbReference>
<dbReference type="EnsemblPlants" id="QL04p064588:mrna">
    <property type="protein sequence ID" value="QL04p064588:mrna"/>
    <property type="gene ID" value="QL04p064588"/>
</dbReference>
<accession>A0A7N2LH62</accession>
<dbReference type="Gene3D" id="2.60.120.430">
    <property type="entry name" value="Galactose-binding lectin"/>
    <property type="match status" value="1"/>
</dbReference>
<dbReference type="EMBL" id="LRBV02000004">
    <property type="status" value="NOT_ANNOTATED_CDS"/>
    <property type="molecule type" value="Genomic_DNA"/>
</dbReference>
<sequence length="217" mass="24413">MLCLKHSQQNVFSPLGAFCSHALLKLQTSKRLLVTIGWFERVNFQVLGNGLQVISRSFCRWQLAWSLGSDICNPTHLPDSGFAIKCGGPNLTTSTQTRYERENETLGPAAYYVTNTNKWAVSNVGLFTGRTKPAQTSYSDTISTNFAIFTNDFGPEFFQTARLSASSLRYYGLGLQNGNYVVTLQFAETVFPDNKTWKSLGKRMFDIYIQEKLKDTL</sequence>
<evidence type="ECO:0000259" key="1">
    <source>
        <dbReference type="Pfam" id="PF11721"/>
    </source>
</evidence>
<feature type="domain" description="Malectin" evidence="1">
    <location>
        <begin position="82"/>
        <end position="213"/>
    </location>
</feature>
<evidence type="ECO:0000313" key="3">
    <source>
        <dbReference type="Proteomes" id="UP000594261"/>
    </source>
</evidence>
<dbReference type="Pfam" id="PF11721">
    <property type="entry name" value="Malectin"/>
    <property type="match status" value="1"/>
</dbReference>
<evidence type="ECO:0000313" key="2">
    <source>
        <dbReference type="EnsemblPlants" id="QL04p064588:mrna"/>
    </source>
</evidence>
<dbReference type="Proteomes" id="UP000594261">
    <property type="component" value="Chromosome 4"/>
</dbReference>
<dbReference type="PANTHER" id="PTHR34081:SF1">
    <property type="entry name" value="MALECTIN, LEUCINE-RICH REPEAT DOMAIN, L DOMAIN-LIKE PROTEIN-RELATED"/>
    <property type="match status" value="1"/>
</dbReference>
<organism evidence="2 3">
    <name type="scientific">Quercus lobata</name>
    <name type="common">Valley oak</name>
    <dbReference type="NCBI Taxonomy" id="97700"/>
    <lineage>
        <taxon>Eukaryota</taxon>
        <taxon>Viridiplantae</taxon>
        <taxon>Streptophyta</taxon>
        <taxon>Embryophyta</taxon>
        <taxon>Tracheophyta</taxon>
        <taxon>Spermatophyta</taxon>
        <taxon>Magnoliopsida</taxon>
        <taxon>eudicotyledons</taxon>
        <taxon>Gunneridae</taxon>
        <taxon>Pentapetalae</taxon>
        <taxon>rosids</taxon>
        <taxon>fabids</taxon>
        <taxon>Fagales</taxon>
        <taxon>Fagaceae</taxon>
        <taxon>Quercus</taxon>
    </lineage>
</organism>
<dbReference type="PANTHER" id="PTHR34081">
    <property type="entry name" value="MALECTIN DOMAIN-CONTAINING PROTEIN"/>
    <property type="match status" value="1"/>
</dbReference>
<name>A0A7N2LH62_QUELO</name>